<feature type="transmembrane region" description="Helical" evidence="7">
    <location>
        <begin position="613"/>
        <end position="631"/>
    </location>
</feature>
<evidence type="ECO:0000313" key="9">
    <source>
        <dbReference type="Proteomes" id="UP001172155"/>
    </source>
</evidence>
<dbReference type="AlphaFoldDB" id="A0AA40K348"/>
<feature type="region of interest" description="Disordered" evidence="6">
    <location>
        <begin position="1"/>
        <end position="128"/>
    </location>
</feature>
<dbReference type="GO" id="GO:0016020">
    <property type="term" value="C:membrane"/>
    <property type="evidence" value="ECO:0007669"/>
    <property type="project" value="UniProtKB-SubCell"/>
</dbReference>
<evidence type="ECO:0000313" key="8">
    <source>
        <dbReference type="EMBL" id="KAK0743957.1"/>
    </source>
</evidence>
<feature type="transmembrane region" description="Helical" evidence="7">
    <location>
        <begin position="280"/>
        <end position="298"/>
    </location>
</feature>
<evidence type="ECO:0000256" key="5">
    <source>
        <dbReference type="ARBA" id="ARBA00023136"/>
    </source>
</evidence>
<feature type="transmembrane region" description="Helical" evidence="7">
    <location>
        <begin position="319"/>
        <end position="341"/>
    </location>
</feature>
<comment type="similarity">
    <text evidence="2">Belongs to the major facilitator superfamily.</text>
</comment>
<evidence type="ECO:0000256" key="4">
    <source>
        <dbReference type="ARBA" id="ARBA00022989"/>
    </source>
</evidence>
<feature type="transmembrane region" description="Helical" evidence="7">
    <location>
        <begin position="258"/>
        <end position="274"/>
    </location>
</feature>
<protein>
    <submittedName>
        <fullName evidence="8">Major facilitator superfamily domain-containing protein</fullName>
    </submittedName>
</protein>
<keyword evidence="9" id="KW-1185">Reference proteome</keyword>
<organism evidence="8 9">
    <name type="scientific">Schizothecium vesticola</name>
    <dbReference type="NCBI Taxonomy" id="314040"/>
    <lineage>
        <taxon>Eukaryota</taxon>
        <taxon>Fungi</taxon>
        <taxon>Dikarya</taxon>
        <taxon>Ascomycota</taxon>
        <taxon>Pezizomycotina</taxon>
        <taxon>Sordariomycetes</taxon>
        <taxon>Sordariomycetidae</taxon>
        <taxon>Sordariales</taxon>
        <taxon>Schizotheciaceae</taxon>
        <taxon>Schizothecium</taxon>
    </lineage>
</organism>
<feature type="compositionally biased region" description="Basic and acidic residues" evidence="6">
    <location>
        <begin position="13"/>
        <end position="28"/>
    </location>
</feature>
<dbReference type="PANTHER" id="PTHR23502">
    <property type="entry name" value="MAJOR FACILITATOR SUPERFAMILY"/>
    <property type="match status" value="1"/>
</dbReference>
<feature type="transmembrane region" description="Helical" evidence="7">
    <location>
        <begin position="192"/>
        <end position="211"/>
    </location>
</feature>
<feature type="transmembrane region" description="Helical" evidence="7">
    <location>
        <begin position="511"/>
        <end position="533"/>
    </location>
</feature>
<evidence type="ECO:0000256" key="1">
    <source>
        <dbReference type="ARBA" id="ARBA00004141"/>
    </source>
</evidence>
<feature type="compositionally biased region" description="Pro residues" evidence="6">
    <location>
        <begin position="38"/>
        <end position="54"/>
    </location>
</feature>
<dbReference type="Proteomes" id="UP001172155">
    <property type="component" value="Unassembled WGS sequence"/>
</dbReference>
<reference evidence="8" key="1">
    <citation type="submission" date="2023-06" db="EMBL/GenBank/DDBJ databases">
        <title>Genome-scale phylogeny and comparative genomics of the fungal order Sordariales.</title>
        <authorList>
            <consortium name="Lawrence Berkeley National Laboratory"/>
            <person name="Hensen N."/>
            <person name="Bonometti L."/>
            <person name="Westerberg I."/>
            <person name="Brannstrom I.O."/>
            <person name="Guillou S."/>
            <person name="Cros-Aarteil S."/>
            <person name="Calhoun S."/>
            <person name="Haridas S."/>
            <person name="Kuo A."/>
            <person name="Mondo S."/>
            <person name="Pangilinan J."/>
            <person name="Riley R."/>
            <person name="LaButti K."/>
            <person name="Andreopoulos B."/>
            <person name="Lipzen A."/>
            <person name="Chen C."/>
            <person name="Yanf M."/>
            <person name="Daum C."/>
            <person name="Ng V."/>
            <person name="Clum A."/>
            <person name="Steindorff A."/>
            <person name="Ohm R."/>
            <person name="Martin F."/>
            <person name="Silar P."/>
            <person name="Natvig D."/>
            <person name="Lalanne C."/>
            <person name="Gautier V."/>
            <person name="Ament-velasquez S.L."/>
            <person name="Kruys A."/>
            <person name="Hutchinson M.I."/>
            <person name="Powell A.J."/>
            <person name="Barry K."/>
            <person name="Miller A.N."/>
            <person name="Grigoriev I.V."/>
            <person name="Debuchy R."/>
            <person name="Gladieux P."/>
            <person name="Thoren M.H."/>
            <person name="Johannesson H."/>
        </authorList>
    </citation>
    <scope>NUCLEOTIDE SEQUENCE</scope>
    <source>
        <strain evidence="8">SMH3187-1</strain>
    </source>
</reference>
<comment type="subcellular location">
    <subcellularLocation>
        <location evidence="1">Membrane</location>
        <topology evidence="1">Multi-pass membrane protein</topology>
    </subcellularLocation>
</comment>
<dbReference type="InterPro" id="IPR036259">
    <property type="entry name" value="MFS_trans_sf"/>
</dbReference>
<keyword evidence="5 7" id="KW-0472">Membrane</keyword>
<dbReference type="PANTHER" id="PTHR23502:SF68">
    <property type="entry name" value="MULTIDRUG TRANSPORTER, PUTATIVE (AFU_ORTHOLOGUE AFUA_3G01120)-RELATED"/>
    <property type="match status" value="1"/>
</dbReference>
<dbReference type="Gene3D" id="1.20.1250.20">
    <property type="entry name" value="MFS general substrate transporter like domains"/>
    <property type="match status" value="1"/>
</dbReference>
<evidence type="ECO:0000256" key="6">
    <source>
        <dbReference type="SAM" id="MobiDB-lite"/>
    </source>
</evidence>
<feature type="transmembrane region" description="Helical" evidence="7">
    <location>
        <begin position="231"/>
        <end position="251"/>
    </location>
</feature>
<feature type="compositionally biased region" description="Pro residues" evidence="6">
    <location>
        <begin position="67"/>
        <end position="78"/>
    </location>
</feature>
<dbReference type="SUPFAM" id="SSF103473">
    <property type="entry name" value="MFS general substrate transporter"/>
    <property type="match status" value="1"/>
</dbReference>
<dbReference type="InterPro" id="IPR011701">
    <property type="entry name" value="MFS"/>
</dbReference>
<feature type="transmembrane region" description="Helical" evidence="7">
    <location>
        <begin position="560"/>
        <end position="579"/>
    </location>
</feature>
<feature type="transmembrane region" description="Helical" evidence="7">
    <location>
        <begin position="436"/>
        <end position="458"/>
    </location>
</feature>
<evidence type="ECO:0000256" key="2">
    <source>
        <dbReference type="ARBA" id="ARBA00008335"/>
    </source>
</evidence>
<dbReference type="Pfam" id="PF07690">
    <property type="entry name" value="MFS_1"/>
    <property type="match status" value="1"/>
</dbReference>
<comment type="caution">
    <text evidence="8">The sequence shown here is derived from an EMBL/GenBank/DDBJ whole genome shotgun (WGS) entry which is preliminary data.</text>
</comment>
<name>A0AA40K348_9PEZI</name>
<sequence length="692" mass="74325">MRLGHDIEEELDRFEQEQEEHHVGEKTQDGNPFRLTRPPSPPAKEPSIKLPPPLKIDHSRTPSDSPSEPPNRPLPARPTPKFTLIPRPSTGASDASTTRPPPTRPPPLRPQLPLGMNPPTRPGTAASGEKEVKLPPVMFMSEKRGSYGSSGWTTGGRILKYGRGKFSHVELVPQPSDDPEDPLNWPRWRKELNFWSLLLMVALTGVMKTIFVTVNAQVALGYQVSYTSATALTGVPLIVSAVSGFLCLVASRVCGRRPLYLGALLLVFIGAVWNTNVASSYAQCMAARVFQGLAWGAFDVLVPGSIQDTYFEHERDLRVAIYSVVVVATTWGPPLLGGVASQDPAGISLQFLILCTFFVLAVPAIALGAPETVFDRAYTLAQTPSTGGSKFKASLPLAPRRFLSLETFTSYIVKVKPYSYSGPADLRTLCQAPRAFVAPTTALIVLVTLFPHGLLWGFSASLSLIFTPLPFLRSPTAIGTLLIGPWLLGVTAVAAFAFLPSWQSLFSRRGHVSAIAGGSGLAFVGVLTFGMHLDASMTRPQGDDGSLASVFSLNYLGDSVSFPAIGFVLGLLAAGVYVLEATTRPLVRASTMFTSSNLGVALRNTTDMSAGVSCWRAAAAGVFVMAVPNAAWAFDGLRALCIGVATTQVGVAAAVAGVWWVWGENVRRWDGRVMGLVDLDMLKRNGSFFDTD</sequence>
<feature type="transmembrane region" description="Helical" evidence="7">
    <location>
        <begin position="478"/>
        <end position="499"/>
    </location>
</feature>
<accession>A0AA40K348</accession>
<evidence type="ECO:0000256" key="7">
    <source>
        <dbReference type="SAM" id="Phobius"/>
    </source>
</evidence>
<dbReference type="GO" id="GO:0022857">
    <property type="term" value="F:transmembrane transporter activity"/>
    <property type="evidence" value="ECO:0007669"/>
    <property type="project" value="InterPro"/>
</dbReference>
<evidence type="ECO:0000256" key="3">
    <source>
        <dbReference type="ARBA" id="ARBA00022692"/>
    </source>
</evidence>
<keyword evidence="3 7" id="KW-0812">Transmembrane</keyword>
<feature type="transmembrane region" description="Helical" evidence="7">
    <location>
        <begin position="347"/>
        <end position="369"/>
    </location>
</feature>
<feature type="compositionally biased region" description="Pro residues" evidence="6">
    <location>
        <begin position="99"/>
        <end position="110"/>
    </location>
</feature>
<proteinExistence type="inferred from homology"/>
<gene>
    <name evidence="8" type="ORF">B0T18DRAFT_193746</name>
</gene>
<feature type="transmembrane region" description="Helical" evidence="7">
    <location>
        <begin position="637"/>
        <end position="662"/>
    </location>
</feature>
<keyword evidence="4 7" id="KW-1133">Transmembrane helix</keyword>
<dbReference type="EMBL" id="JAUKUD010000005">
    <property type="protein sequence ID" value="KAK0743957.1"/>
    <property type="molecule type" value="Genomic_DNA"/>
</dbReference>